<dbReference type="STRING" id="633697.EubceDRAFT1_2728"/>
<keyword evidence="3" id="KW-0804">Transcription</keyword>
<evidence type="ECO:0000259" key="4">
    <source>
        <dbReference type="PROSITE" id="PS50949"/>
    </source>
</evidence>
<dbReference type="GO" id="GO:0003677">
    <property type="term" value="F:DNA binding"/>
    <property type="evidence" value="ECO:0007669"/>
    <property type="project" value="UniProtKB-KW"/>
</dbReference>
<dbReference type="HOGENOM" id="CLU_017584_10_0_9"/>
<dbReference type="AlphaFoldDB" id="I5AXA7"/>
<dbReference type="Pfam" id="PF00392">
    <property type="entry name" value="GntR"/>
    <property type="match status" value="1"/>
</dbReference>
<dbReference type="PROSITE" id="PS50949">
    <property type="entry name" value="HTH_GNTR"/>
    <property type="match status" value="1"/>
</dbReference>
<gene>
    <name evidence="5" type="ORF">EubceDRAFT1_2728</name>
</gene>
<reference evidence="5 6" key="1">
    <citation type="submission" date="2010-08" db="EMBL/GenBank/DDBJ databases">
        <authorList>
            <consortium name="US DOE Joint Genome Institute (JGI-PGF)"/>
            <person name="Lucas S."/>
            <person name="Copeland A."/>
            <person name="Lapidus A."/>
            <person name="Cheng J.-F."/>
            <person name="Bruce D."/>
            <person name="Goodwin L."/>
            <person name="Pitluck S."/>
            <person name="Land M.L."/>
            <person name="Hauser L."/>
            <person name="Chang Y.-J."/>
            <person name="Anderson I.J."/>
            <person name="Johnson E."/>
            <person name="Mulhopadhyay B."/>
            <person name="Kyrpides N."/>
            <person name="Woyke T.J."/>
        </authorList>
    </citation>
    <scope>NUCLEOTIDE SEQUENCE [LARGE SCALE GENOMIC DNA]</scope>
    <source>
        <strain evidence="5 6">6</strain>
    </source>
</reference>
<name>I5AXA7_EUBC6</name>
<dbReference type="GO" id="GO:0003700">
    <property type="term" value="F:DNA-binding transcription factor activity"/>
    <property type="evidence" value="ECO:0007669"/>
    <property type="project" value="InterPro"/>
</dbReference>
<protein>
    <submittedName>
        <fullName evidence="5">Putative transcriptional regulator</fullName>
    </submittedName>
</protein>
<feature type="domain" description="HTH gntR-type" evidence="4">
    <location>
        <begin position="10"/>
        <end position="78"/>
    </location>
</feature>
<evidence type="ECO:0000256" key="2">
    <source>
        <dbReference type="ARBA" id="ARBA00023125"/>
    </source>
</evidence>
<dbReference type="PANTHER" id="PTHR38445:SF9">
    <property type="entry name" value="HTH-TYPE TRANSCRIPTIONAL REPRESSOR YTRA"/>
    <property type="match status" value="1"/>
</dbReference>
<keyword evidence="1" id="KW-0805">Transcription regulation</keyword>
<sequence>MSFIDYLDRRPIYEQIVDYYRQLILTGALESGEALPSVRKMAADLSINPNTIQKAYLILEKTGYIYAVRGRGNFVADISKIAEDQKETYRKQLEEAASLAADMGVSKEECMQILDRVYSEKTNQRGVGK</sequence>
<dbReference type="PANTHER" id="PTHR38445">
    <property type="entry name" value="HTH-TYPE TRANSCRIPTIONAL REPRESSOR YTRA"/>
    <property type="match status" value="1"/>
</dbReference>
<accession>I5AXA7</accession>
<dbReference type="CDD" id="cd07377">
    <property type="entry name" value="WHTH_GntR"/>
    <property type="match status" value="1"/>
</dbReference>
<dbReference type="SMART" id="SM00345">
    <property type="entry name" value="HTH_GNTR"/>
    <property type="match status" value="1"/>
</dbReference>
<evidence type="ECO:0000313" key="6">
    <source>
        <dbReference type="Proteomes" id="UP000005753"/>
    </source>
</evidence>
<dbReference type="EMBL" id="CM001487">
    <property type="protein sequence ID" value="EIM58430.1"/>
    <property type="molecule type" value="Genomic_DNA"/>
</dbReference>
<keyword evidence="2" id="KW-0238">DNA-binding</keyword>
<organism evidence="5 6">
    <name type="scientific">Eubacterium cellulosolvens (strain ATCC 43171 / JCM 9499 / 6)</name>
    <name type="common">Cillobacterium cellulosolvens</name>
    <dbReference type="NCBI Taxonomy" id="633697"/>
    <lineage>
        <taxon>Bacteria</taxon>
        <taxon>Bacillati</taxon>
        <taxon>Bacillota</taxon>
        <taxon>Clostridia</taxon>
        <taxon>Eubacteriales</taxon>
        <taxon>Eubacteriaceae</taxon>
        <taxon>Eubacterium</taxon>
    </lineage>
</organism>
<proteinExistence type="predicted"/>
<evidence type="ECO:0000313" key="5">
    <source>
        <dbReference type="EMBL" id="EIM58430.1"/>
    </source>
</evidence>
<keyword evidence="6" id="KW-1185">Reference proteome</keyword>
<dbReference type="eggNOG" id="COG1725">
    <property type="taxonomic scope" value="Bacteria"/>
</dbReference>
<dbReference type="SUPFAM" id="SSF46785">
    <property type="entry name" value="Winged helix' DNA-binding domain"/>
    <property type="match status" value="1"/>
</dbReference>
<dbReference type="Proteomes" id="UP000005753">
    <property type="component" value="Chromosome"/>
</dbReference>
<dbReference type="OrthoDB" id="9801546at2"/>
<reference evidence="5 6" key="2">
    <citation type="submission" date="2012-02" db="EMBL/GenBank/DDBJ databases">
        <title>Improved High-Quality Draft sequence of Eubacterium cellulosolvens 6.</title>
        <authorList>
            <consortium name="US DOE Joint Genome Institute"/>
            <person name="Lucas S."/>
            <person name="Han J."/>
            <person name="Lapidus A."/>
            <person name="Cheng J.-F."/>
            <person name="Goodwin L."/>
            <person name="Pitluck S."/>
            <person name="Peters L."/>
            <person name="Mikhailova N."/>
            <person name="Gu W."/>
            <person name="Detter J.C."/>
            <person name="Han C."/>
            <person name="Tapia R."/>
            <person name="Land M."/>
            <person name="Hauser L."/>
            <person name="Kyrpides N."/>
            <person name="Ivanova N."/>
            <person name="Pagani I."/>
            <person name="Johnson E."/>
            <person name="Mukhopadhyay B."/>
            <person name="Anderson I."/>
            <person name="Woyke T."/>
        </authorList>
    </citation>
    <scope>NUCLEOTIDE SEQUENCE [LARGE SCALE GENOMIC DNA]</scope>
    <source>
        <strain evidence="5 6">6</strain>
    </source>
</reference>
<dbReference type="InterPro" id="IPR036388">
    <property type="entry name" value="WH-like_DNA-bd_sf"/>
</dbReference>
<evidence type="ECO:0000256" key="1">
    <source>
        <dbReference type="ARBA" id="ARBA00023015"/>
    </source>
</evidence>
<dbReference type="Gene3D" id="1.10.10.10">
    <property type="entry name" value="Winged helix-like DNA-binding domain superfamily/Winged helix DNA-binding domain"/>
    <property type="match status" value="1"/>
</dbReference>
<evidence type="ECO:0000256" key="3">
    <source>
        <dbReference type="ARBA" id="ARBA00023163"/>
    </source>
</evidence>
<dbReference type="InterPro" id="IPR000524">
    <property type="entry name" value="Tscrpt_reg_HTH_GntR"/>
</dbReference>
<dbReference type="InterPro" id="IPR036390">
    <property type="entry name" value="WH_DNA-bd_sf"/>
</dbReference>